<dbReference type="AlphaFoldDB" id="S0F591"/>
<evidence type="ECO:0000259" key="6">
    <source>
        <dbReference type="PROSITE" id="PS50926"/>
    </source>
</evidence>
<dbReference type="HOGENOM" id="CLU_014689_7_1_10"/>
<name>S0F591_9BACT</name>
<dbReference type="PROSITE" id="PS51687">
    <property type="entry name" value="SAM_MT_RNA_M5U"/>
    <property type="match status" value="1"/>
</dbReference>
<evidence type="ECO:0000256" key="5">
    <source>
        <dbReference type="PROSITE-ProRule" id="PRU10015"/>
    </source>
</evidence>
<dbReference type="InterPro" id="IPR010280">
    <property type="entry name" value="U5_MeTrfase_fam"/>
</dbReference>
<feature type="domain" description="TRAM" evidence="6">
    <location>
        <begin position="32"/>
        <end position="90"/>
    </location>
</feature>
<accession>S0F591</accession>
<dbReference type="NCBIfam" id="TIGR00479">
    <property type="entry name" value="rumA"/>
    <property type="match status" value="1"/>
</dbReference>
<dbReference type="EC" id="2.1.1.-" evidence="7"/>
<dbReference type="SUPFAM" id="SSF53335">
    <property type="entry name" value="S-adenosyl-L-methionine-dependent methyltransferases"/>
    <property type="match status" value="1"/>
</dbReference>
<dbReference type="Gene3D" id="3.40.50.150">
    <property type="entry name" value="Vaccinia Virus protein VP39"/>
    <property type="match status" value="1"/>
</dbReference>
<dbReference type="PANTHER" id="PTHR11061:SF30">
    <property type="entry name" value="TRNA (URACIL(54)-C(5))-METHYLTRANSFERASE"/>
    <property type="match status" value="1"/>
</dbReference>
<dbReference type="CDD" id="cd02440">
    <property type="entry name" value="AdoMet_MTases"/>
    <property type="match status" value="1"/>
</dbReference>
<keyword evidence="2 4" id="KW-0808">Transferase</keyword>
<feature type="binding site" evidence="4">
    <location>
        <position position="430"/>
    </location>
    <ligand>
        <name>S-adenosyl-L-methionine</name>
        <dbReference type="ChEBI" id="CHEBI:59789"/>
    </ligand>
</feature>
<reference evidence="7 8" key="1">
    <citation type="submission" date="2008-12" db="EMBL/GenBank/DDBJ databases">
        <authorList>
            <person name="Fulton L."/>
            <person name="Clifton S."/>
            <person name="Fulton B."/>
            <person name="Xu J."/>
            <person name="Minx P."/>
            <person name="Pepin K.H."/>
            <person name="Johnson M."/>
            <person name="Bhonagiri V."/>
            <person name="Nash W.E."/>
            <person name="Mardis E.R."/>
            <person name="Wilson R.K."/>
        </authorList>
    </citation>
    <scope>NUCLEOTIDE SEQUENCE [LARGE SCALE GENOMIC DNA]</scope>
    <source>
        <strain evidence="7 8">DSM 18228</strain>
    </source>
</reference>
<dbReference type="Pfam" id="PF01938">
    <property type="entry name" value="TRAM"/>
    <property type="match status" value="1"/>
</dbReference>
<evidence type="ECO:0000256" key="4">
    <source>
        <dbReference type="PROSITE-ProRule" id="PRU01024"/>
    </source>
</evidence>
<keyword evidence="8" id="KW-1185">Reference proteome</keyword>
<evidence type="ECO:0000256" key="2">
    <source>
        <dbReference type="ARBA" id="ARBA00022679"/>
    </source>
</evidence>
<feature type="binding site" evidence="4">
    <location>
        <position position="331"/>
    </location>
    <ligand>
        <name>S-adenosyl-L-methionine</name>
        <dbReference type="ChEBI" id="CHEBI:59789"/>
    </ligand>
</feature>
<evidence type="ECO:0000313" key="7">
    <source>
        <dbReference type="EMBL" id="EEF75324.1"/>
    </source>
</evidence>
<dbReference type="EMBL" id="ACBW01000056">
    <property type="protein sequence ID" value="EEF75324.1"/>
    <property type="molecule type" value="Genomic_DNA"/>
</dbReference>
<dbReference type="Proteomes" id="UP000014073">
    <property type="component" value="Unassembled WGS sequence"/>
</dbReference>
<dbReference type="PROSITE" id="PS50926">
    <property type="entry name" value="TRAM"/>
    <property type="match status" value="1"/>
</dbReference>
<dbReference type="InterPro" id="IPR030390">
    <property type="entry name" value="MeTrfase_TrmA_AS"/>
</dbReference>
<comment type="caution">
    <text evidence="7">The sequence shown here is derived from an EMBL/GenBank/DDBJ whole genome shotgun (WGS) entry which is preliminary data.</text>
</comment>
<dbReference type="GO" id="GO:0070475">
    <property type="term" value="P:rRNA base methylation"/>
    <property type="evidence" value="ECO:0007669"/>
    <property type="project" value="TreeGrafter"/>
</dbReference>
<feature type="binding site" evidence="4">
    <location>
        <position position="381"/>
    </location>
    <ligand>
        <name>S-adenosyl-L-methionine</name>
        <dbReference type="ChEBI" id="CHEBI:59789"/>
    </ligand>
</feature>
<sequence>MKYFENHGGMSGIILKFAPKLDLLKTTVARKKKELPLLEKVTITDVAAEGKALAKVNDLVVFVPYVVPGDVVDLQVKRKKNHYAEAVAVKIHEKSPMRVEPFCQHYGVCGGCKWQCLAYEDQIKYKQKQVFDNLTRIGKVELPEFRPILGSEKTMFYRNKLEYTFSNKRWLTEEEVKQDVKYDQMNAVGFHIPGAFDKVLAIEKCWLQDDISNRIRNSIRDYAYAHNYPFFDLRTQEGMLRNMMVRTSSTGELMVLLQCKITNDEELAKMKELLQYVADSFPEITSLLYVINNKCNDTIGDLDVEVFSGKDHIFEEMEGLRFKVGPKSFYQTNSEQAYNLYKVAREFAGLEGDELVYDLYTGTGTIANFVSRRARKVIGIEYVPEAIEDAKVNSQINGITNTLFYAGDMKDILTEDFIREHGRPDVIITDPPRAGMHNDVINVILAAEPKRIVYVSCNPATQARDLQLLDGKYKVTAVQPVDMFPHTHHVENVVLLEKREEPKH</sequence>
<evidence type="ECO:0000256" key="3">
    <source>
        <dbReference type="ARBA" id="ARBA00022691"/>
    </source>
</evidence>
<dbReference type="InterPro" id="IPR002792">
    <property type="entry name" value="TRAM_dom"/>
</dbReference>
<organism evidence="7 8">
    <name type="scientific">Phocaeicola coprophilus DSM 18228 = JCM 13818</name>
    <dbReference type="NCBI Taxonomy" id="547042"/>
    <lineage>
        <taxon>Bacteria</taxon>
        <taxon>Pseudomonadati</taxon>
        <taxon>Bacteroidota</taxon>
        <taxon>Bacteroidia</taxon>
        <taxon>Bacteroidales</taxon>
        <taxon>Bacteroidaceae</taxon>
        <taxon>Phocaeicola</taxon>
    </lineage>
</organism>
<dbReference type="Gene3D" id="2.40.50.1070">
    <property type="match status" value="1"/>
</dbReference>
<proteinExistence type="inferred from homology"/>
<dbReference type="PROSITE" id="PS01231">
    <property type="entry name" value="TRMA_2"/>
    <property type="match status" value="1"/>
</dbReference>
<dbReference type="Pfam" id="PF05958">
    <property type="entry name" value="tRNA_U5-meth_tr"/>
    <property type="match status" value="1"/>
</dbReference>
<evidence type="ECO:0000256" key="1">
    <source>
        <dbReference type="ARBA" id="ARBA00022603"/>
    </source>
</evidence>
<feature type="active site" evidence="5">
    <location>
        <position position="457"/>
    </location>
</feature>
<dbReference type="eggNOG" id="COG2265">
    <property type="taxonomic scope" value="Bacteria"/>
</dbReference>
<dbReference type="InterPro" id="IPR012340">
    <property type="entry name" value="NA-bd_OB-fold"/>
</dbReference>
<dbReference type="FunFam" id="3.40.50.150:FF:000009">
    <property type="entry name" value="23S rRNA (Uracil(1939)-C(5))-methyltransferase RlmD"/>
    <property type="match status" value="1"/>
</dbReference>
<protein>
    <submittedName>
        <fullName evidence="7">23S rRNA (Uracil-5-)-methyltransferase RumA</fullName>
        <ecNumber evidence="7">2.1.1.-</ecNumber>
    </submittedName>
</protein>
<feature type="active site" description="Nucleophile" evidence="4">
    <location>
        <position position="457"/>
    </location>
</feature>
<feature type="binding site" evidence="4">
    <location>
        <position position="360"/>
    </location>
    <ligand>
        <name>S-adenosyl-L-methionine</name>
        <dbReference type="ChEBI" id="CHEBI:59789"/>
    </ligand>
</feature>
<gene>
    <name evidence="7" type="primary">rumA</name>
    <name evidence="7" type="ORF">BACCOPRO_00809</name>
</gene>
<dbReference type="PANTHER" id="PTHR11061">
    <property type="entry name" value="RNA M5U METHYLTRANSFERASE"/>
    <property type="match status" value="1"/>
</dbReference>
<dbReference type="STRING" id="547042.BACCOPRO_00809"/>
<dbReference type="GO" id="GO:0070041">
    <property type="term" value="F:rRNA (uridine-C5-)-methyltransferase activity"/>
    <property type="evidence" value="ECO:0007669"/>
    <property type="project" value="TreeGrafter"/>
</dbReference>
<keyword evidence="1 4" id="KW-0489">Methyltransferase</keyword>
<evidence type="ECO:0000313" key="8">
    <source>
        <dbReference type="Proteomes" id="UP000014073"/>
    </source>
</evidence>
<comment type="similarity">
    <text evidence="4">Belongs to the class I-like SAM-binding methyltransferase superfamily. RNA M5U methyltransferase family.</text>
</comment>
<dbReference type="InterPro" id="IPR029063">
    <property type="entry name" value="SAM-dependent_MTases_sf"/>
</dbReference>
<keyword evidence="3 4" id="KW-0949">S-adenosyl-L-methionine</keyword>
<dbReference type="PROSITE" id="PS01230">
    <property type="entry name" value="TRMA_1"/>
    <property type="match status" value="1"/>
</dbReference>
<dbReference type="SUPFAM" id="SSF50249">
    <property type="entry name" value="Nucleic acid-binding proteins"/>
    <property type="match status" value="1"/>
</dbReference>
<dbReference type="InterPro" id="IPR030391">
    <property type="entry name" value="MeTrfase_TrmA_CS"/>
</dbReference>
<dbReference type="Gene3D" id="2.40.50.140">
    <property type="entry name" value="Nucleic acid-binding proteins"/>
    <property type="match status" value="1"/>
</dbReference>